<dbReference type="PANTHER" id="PTHR12899">
    <property type="entry name" value="39S RIBOSOMAL PROTEIN L18, MITOCHONDRIAL"/>
    <property type="match status" value="1"/>
</dbReference>
<evidence type="ECO:0000256" key="3">
    <source>
        <dbReference type="ARBA" id="ARBA00022884"/>
    </source>
</evidence>
<dbReference type="GO" id="GO:0008097">
    <property type="term" value="F:5S rRNA binding"/>
    <property type="evidence" value="ECO:0007669"/>
    <property type="project" value="TreeGrafter"/>
</dbReference>
<feature type="compositionally biased region" description="Basic residues" evidence="8">
    <location>
        <begin position="10"/>
        <end position="20"/>
    </location>
</feature>
<evidence type="ECO:0000256" key="1">
    <source>
        <dbReference type="ARBA" id="ARBA00007116"/>
    </source>
</evidence>
<sequence>MEKKLNKKENRQRRAGRVRSRILGTAQRPRLSVFRSNRAIFLQLIDDQRGQTLVAASDAKMKGKNKMQRAQMVGAELAKLAQAKKIKQVVFDRGGYRFHGRVKAAAEGARQGGLVF</sequence>
<comment type="similarity">
    <text evidence="1 7">Belongs to the universal ribosomal protein uL18 family.</text>
</comment>
<dbReference type="GO" id="GO:0022625">
    <property type="term" value="C:cytosolic large ribosomal subunit"/>
    <property type="evidence" value="ECO:0007669"/>
    <property type="project" value="TreeGrafter"/>
</dbReference>
<dbReference type="Pfam" id="PF00861">
    <property type="entry name" value="Ribosomal_L18p"/>
    <property type="match status" value="1"/>
</dbReference>
<dbReference type="Gene3D" id="3.30.420.100">
    <property type="match status" value="1"/>
</dbReference>
<evidence type="ECO:0000256" key="7">
    <source>
        <dbReference type="HAMAP-Rule" id="MF_01337"/>
    </source>
</evidence>
<dbReference type="NCBIfam" id="TIGR00060">
    <property type="entry name" value="L18_bact"/>
    <property type="match status" value="1"/>
</dbReference>
<dbReference type="InterPro" id="IPR004389">
    <property type="entry name" value="Ribosomal_uL18_bac-type"/>
</dbReference>
<evidence type="ECO:0000256" key="6">
    <source>
        <dbReference type="ARBA" id="ARBA00035197"/>
    </source>
</evidence>
<organism evidence="9 10">
    <name type="scientific">Candidatus Portnoybacteria bacterium CG10_big_fil_rev_8_21_14_0_10_44_7</name>
    <dbReference type="NCBI Taxonomy" id="1974816"/>
    <lineage>
        <taxon>Bacteria</taxon>
        <taxon>Candidatus Portnoyibacteriota</taxon>
    </lineage>
</organism>
<protein>
    <recommendedName>
        <fullName evidence="6 7">Large ribosomal subunit protein uL18</fullName>
    </recommendedName>
</protein>
<comment type="function">
    <text evidence="7">This is one of the proteins that bind and probably mediate the attachment of the 5S RNA into the large ribosomal subunit, where it forms part of the central protuberance.</text>
</comment>
<dbReference type="EMBL" id="PFEA01000037">
    <property type="protein sequence ID" value="PJE59734.1"/>
    <property type="molecule type" value="Genomic_DNA"/>
</dbReference>
<evidence type="ECO:0000256" key="4">
    <source>
        <dbReference type="ARBA" id="ARBA00022980"/>
    </source>
</evidence>
<comment type="caution">
    <text evidence="9">The sequence shown here is derived from an EMBL/GenBank/DDBJ whole genome shotgun (WGS) entry which is preliminary data.</text>
</comment>
<evidence type="ECO:0000313" key="9">
    <source>
        <dbReference type="EMBL" id="PJE59734.1"/>
    </source>
</evidence>
<keyword evidence="5 7" id="KW-0687">Ribonucleoprotein</keyword>
<evidence type="ECO:0000256" key="5">
    <source>
        <dbReference type="ARBA" id="ARBA00023274"/>
    </source>
</evidence>
<keyword evidence="2 7" id="KW-0699">rRNA-binding</keyword>
<dbReference type="GO" id="GO:0003735">
    <property type="term" value="F:structural constituent of ribosome"/>
    <property type="evidence" value="ECO:0007669"/>
    <property type="project" value="InterPro"/>
</dbReference>
<dbReference type="InterPro" id="IPR005484">
    <property type="entry name" value="Ribosomal_uL18_bac/plant/anim"/>
</dbReference>
<evidence type="ECO:0000256" key="2">
    <source>
        <dbReference type="ARBA" id="ARBA00022730"/>
    </source>
</evidence>
<dbReference type="GO" id="GO:0006412">
    <property type="term" value="P:translation"/>
    <property type="evidence" value="ECO:0007669"/>
    <property type="project" value="UniProtKB-UniRule"/>
</dbReference>
<keyword evidence="3 7" id="KW-0694">RNA-binding</keyword>
<dbReference type="PANTHER" id="PTHR12899:SF3">
    <property type="entry name" value="LARGE RIBOSOMAL SUBUNIT PROTEIN UL18M"/>
    <property type="match status" value="1"/>
</dbReference>
<evidence type="ECO:0000313" key="10">
    <source>
        <dbReference type="Proteomes" id="UP000231086"/>
    </source>
</evidence>
<dbReference type="HAMAP" id="MF_01337_B">
    <property type="entry name" value="Ribosomal_uL18_B"/>
    <property type="match status" value="1"/>
</dbReference>
<dbReference type="SUPFAM" id="SSF53137">
    <property type="entry name" value="Translational machinery components"/>
    <property type="match status" value="1"/>
</dbReference>
<keyword evidence="4 7" id="KW-0689">Ribosomal protein</keyword>
<dbReference type="InterPro" id="IPR057268">
    <property type="entry name" value="Ribosomal_L18"/>
</dbReference>
<accession>A0A2M8KIK0</accession>
<feature type="region of interest" description="Disordered" evidence="8">
    <location>
        <begin position="1"/>
        <end position="22"/>
    </location>
</feature>
<dbReference type="CDD" id="cd00432">
    <property type="entry name" value="Ribosomal_L18_L5e"/>
    <property type="match status" value="1"/>
</dbReference>
<reference evidence="10" key="1">
    <citation type="submission" date="2017-09" db="EMBL/GenBank/DDBJ databases">
        <title>Depth-based differentiation of microbial function through sediment-hosted aquifers and enrichment of novel symbionts in the deep terrestrial subsurface.</title>
        <authorList>
            <person name="Probst A.J."/>
            <person name="Ladd B."/>
            <person name="Jarett J.K."/>
            <person name="Geller-Mcgrath D.E."/>
            <person name="Sieber C.M.K."/>
            <person name="Emerson J.B."/>
            <person name="Anantharaman K."/>
            <person name="Thomas B.C."/>
            <person name="Malmstrom R."/>
            <person name="Stieglmeier M."/>
            <person name="Klingl A."/>
            <person name="Woyke T."/>
            <person name="Ryan C.M."/>
            <person name="Banfield J.F."/>
        </authorList>
    </citation>
    <scope>NUCLEOTIDE SEQUENCE [LARGE SCALE GENOMIC DNA]</scope>
</reference>
<evidence type="ECO:0000256" key="8">
    <source>
        <dbReference type="SAM" id="MobiDB-lite"/>
    </source>
</evidence>
<dbReference type="FunFam" id="3.30.420.100:FF:000001">
    <property type="entry name" value="50S ribosomal protein L18"/>
    <property type="match status" value="1"/>
</dbReference>
<name>A0A2M8KIK0_9BACT</name>
<dbReference type="AlphaFoldDB" id="A0A2M8KIK0"/>
<gene>
    <name evidence="7" type="primary">rplR</name>
    <name evidence="9" type="ORF">COU85_02095</name>
</gene>
<comment type="subunit">
    <text evidence="7">Part of the 50S ribosomal subunit; part of the 5S rRNA/L5/L18/L25 subcomplex. Contacts the 5S and 23S rRNAs.</text>
</comment>
<proteinExistence type="inferred from homology"/>
<dbReference type="Proteomes" id="UP000231086">
    <property type="component" value="Unassembled WGS sequence"/>
</dbReference>